<proteinExistence type="predicted"/>
<evidence type="ECO:0000256" key="1">
    <source>
        <dbReference type="SAM" id="Coils"/>
    </source>
</evidence>
<evidence type="ECO:0000313" key="4">
    <source>
        <dbReference type="Proteomes" id="UP000634136"/>
    </source>
</evidence>
<dbReference type="PROSITE" id="PS51910">
    <property type="entry name" value="GH18_2"/>
    <property type="match status" value="1"/>
</dbReference>
<dbReference type="OrthoDB" id="1423572at2759"/>
<dbReference type="InterPro" id="IPR017853">
    <property type="entry name" value="GH"/>
</dbReference>
<gene>
    <name evidence="3" type="ORF">G2W53_002233</name>
</gene>
<sequence>MPRFVLDDDCYFLSWSESSNLKGSMGVSVTEVYPVSDESFCSDDSQPIAYLHPQKTGSMIHHELEINGVVIDGNMLQKLIEELYDRKLHVNRQVSEEFSGKEKELKDLGLELEKTKEDLYLCEKQLDEKDQELKKLSERLAAKKNKLIIGNIYREYCSNKSFEKRLQKLSAVSRETHVVLAFARDYDDNNRHTDRKFKEFFDKDVNPDLITNFKKNLPSNSKVKLFLCIGNRSQKYPFRITDKYRWVNNATSSLERIIKHYGFDGIDVYYTSSSSNAKDFVYAIGTVIDELMEQRIITTASLALSPFMNRMDRNFYDTLYKKKPHNFDYVVYQTHDDADSIPLIDAQALITIFNDLASNHNFPKEKLLAGHSILPKDWDTVPYPVIFTALPKLIKDGTIRGTSMWAITDDQP</sequence>
<keyword evidence="4" id="KW-1185">Reference proteome</keyword>
<dbReference type="Pfam" id="PF00704">
    <property type="entry name" value="Glyco_hydro_18"/>
    <property type="match status" value="1"/>
</dbReference>
<dbReference type="PANTHER" id="PTHR46476:SF12">
    <property type="entry name" value="RUBISCO-ASSOCIATED PROTEIN"/>
    <property type="match status" value="1"/>
</dbReference>
<protein>
    <submittedName>
        <fullName evidence="3">RuBisCO-associated protein-like</fullName>
    </submittedName>
</protein>
<feature type="coiled-coil region" evidence="1">
    <location>
        <begin position="98"/>
        <end position="146"/>
    </location>
</feature>
<organism evidence="3 4">
    <name type="scientific">Senna tora</name>
    <dbReference type="NCBI Taxonomy" id="362788"/>
    <lineage>
        <taxon>Eukaryota</taxon>
        <taxon>Viridiplantae</taxon>
        <taxon>Streptophyta</taxon>
        <taxon>Embryophyta</taxon>
        <taxon>Tracheophyta</taxon>
        <taxon>Spermatophyta</taxon>
        <taxon>Magnoliopsida</taxon>
        <taxon>eudicotyledons</taxon>
        <taxon>Gunneridae</taxon>
        <taxon>Pentapetalae</taxon>
        <taxon>rosids</taxon>
        <taxon>fabids</taxon>
        <taxon>Fabales</taxon>
        <taxon>Fabaceae</taxon>
        <taxon>Caesalpinioideae</taxon>
        <taxon>Cassia clade</taxon>
        <taxon>Senna</taxon>
    </lineage>
</organism>
<dbReference type="PANTHER" id="PTHR46476">
    <property type="entry name" value="CHITINASE 2-LIKE"/>
    <property type="match status" value="1"/>
</dbReference>
<dbReference type="SUPFAM" id="SSF51445">
    <property type="entry name" value="(Trans)glycosidases"/>
    <property type="match status" value="1"/>
</dbReference>
<evidence type="ECO:0000313" key="3">
    <source>
        <dbReference type="EMBL" id="KAF7845328.1"/>
    </source>
</evidence>
<dbReference type="Gene3D" id="3.20.20.80">
    <property type="entry name" value="Glycosidases"/>
    <property type="match status" value="1"/>
</dbReference>
<dbReference type="InterPro" id="IPR001223">
    <property type="entry name" value="Glyco_hydro18_cat"/>
</dbReference>
<dbReference type="Proteomes" id="UP000634136">
    <property type="component" value="Unassembled WGS sequence"/>
</dbReference>
<accession>A0A834XIT1</accession>
<dbReference type="EMBL" id="JAAIUW010000001">
    <property type="protein sequence ID" value="KAF7845328.1"/>
    <property type="molecule type" value="Genomic_DNA"/>
</dbReference>
<feature type="domain" description="GH18" evidence="2">
    <location>
        <begin position="150"/>
        <end position="412"/>
    </location>
</feature>
<reference evidence="3" key="1">
    <citation type="submission" date="2020-09" db="EMBL/GenBank/DDBJ databases">
        <title>Genome-Enabled Discovery of Anthraquinone Biosynthesis in Senna tora.</title>
        <authorList>
            <person name="Kang S.-H."/>
            <person name="Pandey R.P."/>
            <person name="Lee C.-M."/>
            <person name="Sim J.-S."/>
            <person name="Jeong J.-T."/>
            <person name="Choi B.-S."/>
            <person name="Jung M."/>
            <person name="Ginzburg D."/>
            <person name="Zhao K."/>
            <person name="Won S.Y."/>
            <person name="Oh T.-J."/>
            <person name="Yu Y."/>
            <person name="Kim N.-H."/>
            <person name="Lee O.R."/>
            <person name="Lee T.-H."/>
            <person name="Bashyal P."/>
            <person name="Kim T.-S."/>
            <person name="Lee W.-H."/>
            <person name="Kawkins C."/>
            <person name="Kim C.-K."/>
            <person name="Kim J.S."/>
            <person name="Ahn B.O."/>
            <person name="Rhee S.Y."/>
            <person name="Sohng J.K."/>
        </authorList>
    </citation>
    <scope>NUCLEOTIDE SEQUENCE</scope>
    <source>
        <tissue evidence="3">Leaf</tissue>
    </source>
</reference>
<dbReference type="GO" id="GO:0005975">
    <property type="term" value="P:carbohydrate metabolic process"/>
    <property type="evidence" value="ECO:0007669"/>
    <property type="project" value="InterPro"/>
</dbReference>
<name>A0A834XIT1_9FABA</name>
<dbReference type="AlphaFoldDB" id="A0A834XIT1"/>
<comment type="caution">
    <text evidence="3">The sequence shown here is derived from an EMBL/GenBank/DDBJ whole genome shotgun (WGS) entry which is preliminary data.</text>
</comment>
<evidence type="ECO:0000259" key="2">
    <source>
        <dbReference type="PROSITE" id="PS51910"/>
    </source>
</evidence>
<keyword evidence="1" id="KW-0175">Coiled coil</keyword>